<dbReference type="RefSeq" id="WP_183461794.1">
    <property type="nucleotide sequence ID" value="NZ_CP050296.1"/>
</dbReference>
<evidence type="ECO:0000256" key="1">
    <source>
        <dbReference type="SAM" id="MobiDB-lite"/>
    </source>
</evidence>
<proteinExistence type="predicted"/>
<feature type="compositionally biased region" description="Basic and acidic residues" evidence="1">
    <location>
        <begin position="56"/>
        <end position="69"/>
    </location>
</feature>
<feature type="region of interest" description="Disordered" evidence="1">
    <location>
        <begin position="39"/>
        <end position="69"/>
    </location>
</feature>
<dbReference type="AlphaFoldDB" id="A0A7G6SN93"/>
<evidence type="ECO:0000313" key="3">
    <source>
        <dbReference type="Proteomes" id="UP000515465"/>
    </source>
</evidence>
<protein>
    <submittedName>
        <fullName evidence="2">Uncharacterized protein</fullName>
    </submittedName>
</protein>
<evidence type="ECO:0000313" key="2">
    <source>
        <dbReference type="EMBL" id="QND55975.1"/>
    </source>
</evidence>
<dbReference type="Proteomes" id="UP000515465">
    <property type="component" value="Chromosome"/>
</dbReference>
<dbReference type="EMBL" id="CP050296">
    <property type="protein sequence ID" value="QND55975.1"/>
    <property type="molecule type" value="Genomic_DNA"/>
</dbReference>
<sequence length="69" mass="6907">MSDKTSGQQGLGLLESMAIVLAVAVASLAMAQAQPGLRGCTTTAASISPDAAPAKPRPDADATDMLLHD</sequence>
<reference evidence="3" key="1">
    <citation type="journal article" date="2020" name="Mol. Plant Microbe">
        <title>Rhizobial microsymbionts of the narrowly endemic Oxytropis species growing in Kamchatka are characterized by significant genetic diversity and possess a set of genes that are associated with T3SS and T6SS secretion systems and can affect the development of symbiosis.</title>
        <authorList>
            <person name="Safronova V."/>
            <person name="Guro P."/>
            <person name="Sazanova A."/>
            <person name="Kuznetsova I."/>
            <person name="Belimov A."/>
            <person name="Yakubov V."/>
            <person name="Chirak E."/>
            <person name="Afonin A."/>
            <person name="Gogolev Y."/>
            <person name="Andronov E."/>
            <person name="Tikhonovich I."/>
        </authorList>
    </citation>
    <scope>NUCLEOTIDE SEQUENCE [LARGE SCALE GENOMIC DNA]</scope>
    <source>
        <strain evidence="3">583</strain>
    </source>
</reference>
<organism evidence="2 3">
    <name type="scientific">Mesorhizobium huakuii</name>
    <dbReference type="NCBI Taxonomy" id="28104"/>
    <lineage>
        <taxon>Bacteria</taxon>
        <taxon>Pseudomonadati</taxon>
        <taxon>Pseudomonadota</taxon>
        <taxon>Alphaproteobacteria</taxon>
        <taxon>Hyphomicrobiales</taxon>
        <taxon>Phyllobacteriaceae</taxon>
        <taxon>Mesorhizobium</taxon>
    </lineage>
</organism>
<name>A0A7G6SN93_9HYPH</name>
<accession>A0A7G6SN93</accession>
<gene>
    <name evidence="2" type="ORF">HB778_04405</name>
</gene>